<evidence type="ECO:0000313" key="2">
    <source>
        <dbReference type="EMBL" id="KAA8571086.1"/>
    </source>
</evidence>
<name>A0A5M9JTA9_MONFR</name>
<dbReference type="PANTHER" id="PTHR37017:SF3">
    <property type="entry name" value="AB HYDROLASE-1 DOMAIN-CONTAINING PROTEIN"/>
    <property type="match status" value="1"/>
</dbReference>
<dbReference type="InterPro" id="IPR052897">
    <property type="entry name" value="Sec-Metab_Biosynth_Hydrolase"/>
</dbReference>
<dbReference type="Gene3D" id="3.40.50.1820">
    <property type="entry name" value="alpha/beta hydrolase"/>
    <property type="match status" value="1"/>
</dbReference>
<evidence type="ECO:0000313" key="3">
    <source>
        <dbReference type="Proteomes" id="UP000322873"/>
    </source>
</evidence>
<sequence>MALRIRTPERKTRDAMRFRLMHFEESRLLIEPNITRYLTRNAKRFRERVTSPTSRRSDVVRRHNHHVHKPTLVLIPGAWHRAEIWAKVTSLLEAQQYKCVAIDLPSTSGDATTSLDDDIQAVRTAILAETQHGRDVLLILHSYGAAVGQSAVRGLTRHNPGPHPLPLSPSRDPSTATGHVIGLAMMGCGFAQTGVSFLDAIGGVPPPLWRFDASGFARLQGDPRESFYHDLEEEEGKYWVSRLTRQSQRVLREGADAAYAGWLDVPVWYLVTGEDRTLTVEVQRVLVERAREAGADVVVREVRSGHSPMLSRPEETVEFILEAVGGACGMIWFECWRAEGGEFARKWKGSRNCNDILRKSQLRLLAVPCWWKSCRDE</sequence>
<evidence type="ECO:0000259" key="1">
    <source>
        <dbReference type="Pfam" id="PF12697"/>
    </source>
</evidence>
<dbReference type="SUPFAM" id="SSF53474">
    <property type="entry name" value="alpha/beta-Hydrolases"/>
    <property type="match status" value="1"/>
</dbReference>
<dbReference type="Proteomes" id="UP000322873">
    <property type="component" value="Unassembled WGS sequence"/>
</dbReference>
<feature type="domain" description="AB hydrolase-1" evidence="1">
    <location>
        <begin position="72"/>
        <end position="318"/>
    </location>
</feature>
<dbReference type="EMBL" id="VICG01000006">
    <property type="protein sequence ID" value="KAA8571086.1"/>
    <property type="molecule type" value="Genomic_DNA"/>
</dbReference>
<dbReference type="Pfam" id="PF12697">
    <property type="entry name" value="Abhydrolase_6"/>
    <property type="match status" value="1"/>
</dbReference>
<dbReference type="InterPro" id="IPR000073">
    <property type="entry name" value="AB_hydrolase_1"/>
</dbReference>
<comment type="caution">
    <text evidence="2">The sequence shown here is derived from an EMBL/GenBank/DDBJ whole genome shotgun (WGS) entry which is preliminary data.</text>
</comment>
<protein>
    <recommendedName>
        <fullName evidence="1">AB hydrolase-1 domain-containing protein</fullName>
    </recommendedName>
</protein>
<accession>A0A5M9JTA9</accession>
<organism evidence="2 3">
    <name type="scientific">Monilinia fructicola</name>
    <name type="common">Brown rot fungus</name>
    <name type="synonym">Ciboria fructicola</name>
    <dbReference type="NCBI Taxonomy" id="38448"/>
    <lineage>
        <taxon>Eukaryota</taxon>
        <taxon>Fungi</taxon>
        <taxon>Dikarya</taxon>
        <taxon>Ascomycota</taxon>
        <taxon>Pezizomycotina</taxon>
        <taxon>Leotiomycetes</taxon>
        <taxon>Helotiales</taxon>
        <taxon>Sclerotiniaceae</taxon>
        <taxon>Monilinia</taxon>
    </lineage>
</organism>
<dbReference type="AlphaFoldDB" id="A0A5M9JTA9"/>
<dbReference type="InterPro" id="IPR029058">
    <property type="entry name" value="AB_hydrolase_fold"/>
</dbReference>
<reference evidence="2 3" key="1">
    <citation type="submission" date="2019-06" db="EMBL/GenBank/DDBJ databases">
        <title>Genome Sequence of the Brown Rot Fungal Pathogen Monilinia fructicola.</title>
        <authorList>
            <person name="De Miccolis Angelini R.M."/>
            <person name="Landi L."/>
            <person name="Abate D."/>
            <person name="Pollastro S."/>
            <person name="Romanazzi G."/>
            <person name="Faretra F."/>
        </authorList>
    </citation>
    <scope>NUCLEOTIDE SEQUENCE [LARGE SCALE GENOMIC DNA]</scope>
    <source>
        <strain evidence="2 3">Mfrc123</strain>
    </source>
</reference>
<gene>
    <name evidence="2" type="ORF">EYC84_000440</name>
</gene>
<dbReference type="VEuPathDB" id="FungiDB:MFRU_028g01000"/>
<dbReference type="PANTHER" id="PTHR37017">
    <property type="entry name" value="AB HYDROLASE-1 DOMAIN-CONTAINING PROTEIN-RELATED"/>
    <property type="match status" value="1"/>
</dbReference>
<proteinExistence type="predicted"/>
<keyword evidence="3" id="KW-1185">Reference proteome</keyword>